<feature type="domain" description="DNA/pantothenate metabolism flavoprotein C-terminal" evidence="1">
    <location>
        <begin position="16"/>
        <end position="98"/>
    </location>
</feature>
<evidence type="ECO:0000313" key="7">
    <source>
        <dbReference type="Proteomes" id="UP000044938"/>
    </source>
</evidence>
<accession>A0A0U0T2C6</accession>
<dbReference type="STRING" id="115862.BBG46_07450"/>
<organism evidence="4 6">
    <name type="scientific">Mycobacterium tuberculosis</name>
    <dbReference type="NCBI Taxonomy" id="1773"/>
    <lineage>
        <taxon>Bacteria</taxon>
        <taxon>Bacillati</taxon>
        <taxon>Actinomycetota</taxon>
        <taxon>Actinomycetes</taxon>
        <taxon>Mycobacteriales</taxon>
        <taxon>Mycobacteriaceae</taxon>
        <taxon>Mycobacterium</taxon>
        <taxon>Mycobacterium tuberculosis complex</taxon>
    </lineage>
</organism>
<dbReference type="GO" id="GO:0003824">
    <property type="term" value="F:catalytic activity"/>
    <property type="evidence" value="ECO:0007669"/>
    <property type="project" value="UniProtKB-ARBA"/>
</dbReference>
<evidence type="ECO:0000313" key="4">
    <source>
        <dbReference type="EMBL" id="COW87925.1"/>
    </source>
</evidence>
<reference evidence="4" key="2">
    <citation type="submission" date="2015-03" db="EMBL/GenBank/DDBJ databases">
        <authorList>
            <person name="Murphy D."/>
        </authorList>
    </citation>
    <scope>NUCLEOTIDE SEQUENCE [LARGE SCALE GENOMIC DNA]</scope>
    <source>
        <strain evidence="4">K00500041</strain>
    </source>
</reference>
<dbReference type="AlphaFoldDB" id="A0A0U0T2C6"/>
<evidence type="ECO:0000259" key="1">
    <source>
        <dbReference type="Pfam" id="PF04127"/>
    </source>
</evidence>
<dbReference type="Proteomes" id="UP000045842">
    <property type="component" value="Unassembled WGS sequence"/>
</dbReference>
<evidence type="ECO:0000313" key="2">
    <source>
        <dbReference type="EMBL" id="CFE43870.1"/>
    </source>
</evidence>
<dbReference type="GO" id="GO:0015937">
    <property type="term" value="P:coenzyme A biosynthetic process"/>
    <property type="evidence" value="ECO:0007669"/>
    <property type="project" value="UniProtKB-ARBA"/>
</dbReference>
<name>A0A0U0T2C6_MYCTX</name>
<dbReference type="Proteomes" id="UP000038802">
    <property type="component" value="Unassembled WGS sequence"/>
</dbReference>
<dbReference type="EMBL" id="CSAD01000821">
    <property type="protein sequence ID" value="COW47476.1"/>
    <property type="molecule type" value="Genomic_DNA"/>
</dbReference>
<dbReference type="EMBL" id="CSAJ01000686">
    <property type="protein sequence ID" value="COX06631.1"/>
    <property type="molecule type" value="Genomic_DNA"/>
</dbReference>
<dbReference type="SUPFAM" id="SSF102645">
    <property type="entry name" value="CoaB-like"/>
    <property type="match status" value="1"/>
</dbReference>
<proteinExistence type="predicted"/>
<dbReference type="InterPro" id="IPR007085">
    <property type="entry name" value="DNA/pantothenate-metab_flavo_C"/>
</dbReference>
<evidence type="ECO:0000313" key="6">
    <source>
        <dbReference type="Proteomes" id="UP000038802"/>
    </source>
</evidence>
<gene>
    <name evidence="4" type="primary">dfp</name>
    <name evidence="3" type="synonym">dfp_2</name>
    <name evidence="3" type="ORF">ERS007679_03912</name>
    <name evidence="2" type="ORF">ERS007681_03508</name>
    <name evidence="4" type="ORF">ERS007703_04384</name>
    <name evidence="5" type="ORF">ERS007720_03843</name>
</gene>
<dbReference type="Gene3D" id="3.40.50.10300">
    <property type="entry name" value="CoaB-like"/>
    <property type="match status" value="1"/>
</dbReference>
<sequence>MLAGVVRARAHGQLPNMRAIVGFAAETGDANGDVLFHARAKLRRKGCDLLVVNAVGEGRAFEVDSNDGWLLASDGTESALQHGSKTLMASRIVDAIVTFLAGCSS</sequence>
<dbReference type="Pfam" id="PF04127">
    <property type="entry name" value="DFP"/>
    <property type="match status" value="1"/>
</dbReference>
<protein>
    <submittedName>
        <fullName evidence="4">DNA/pantothenate metabolism flavoprotein</fullName>
    </submittedName>
</protein>
<evidence type="ECO:0000313" key="5">
    <source>
        <dbReference type="EMBL" id="COX06631.1"/>
    </source>
</evidence>
<evidence type="ECO:0000313" key="8">
    <source>
        <dbReference type="Proteomes" id="UP000045842"/>
    </source>
</evidence>
<dbReference type="InterPro" id="IPR035929">
    <property type="entry name" value="CoaB-like_sf"/>
</dbReference>
<dbReference type="EMBL" id="CFOE01000618">
    <property type="protein sequence ID" value="CFE43870.1"/>
    <property type="molecule type" value="Genomic_DNA"/>
</dbReference>
<evidence type="ECO:0000313" key="9">
    <source>
        <dbReference type="Proteomes" id="UP000048289"/>
    </source>
</evidence>
<dbReference type="Proteomes" id="UP000048289">
    <property type="component" value="Unassembled WGS sequence"/>
</dbReference>
<dbReference type="Proteomes" id="UP000044938">
    <property type="component" value="Unassembled WGS sequence"/>
</dbReference>
<evidence type="ECO:0000313" key="3">
    <source>
        <dbReference type="EMBL" id="COW47476.1"/>
    </source>
</evidence>
<dbReference type="EMBL" id="CSAE01000760">
    <property type="protein sequence ID" value="COW87925.1"/>
    <property type="molecule type" value="Genomic_DNA"/>
</dbReference>
<reference evidence="6 7" key="1">
    <citation type="submission" date="2015-03" db="EMBL/GenBank/DDBJ databases">
        <authorList>
            <consortium name="Pathogen Informatics"/>
        </authorList>
    </citation>
    <scope>NUCLEOTIDE SEQUENCE [LARGE SCALE GENOMIC DNA]</scope>
    <source>
        <strain evidence="3 8">G09801536</strain>
        <strain evidence="2 9">G09901357</strain>
        <strain evidence="6">K00500041</strain>
        <strain evidence="5 7">M09401471</strain>
    </source>
</reference>